<dbReference type="GO" id="GO:0110051">
    <property type="term" value="P:metabolite repair"/>
    <property type="evidence" value="ECO:0007669"/>
    <property type="project" value="TreeGrafter"/>
</dbReference>
<evidence type="ECO:0000256" key="20">
    <source>
        <dbReference type="ARBA" id="ARBA00049209"/>
    </source>
</evidence>
<dbReference type="HAMAP" id="MF_01965">
    <property type="entry name" value="NADHX_dehydratase"/>
    <property type="match status" value="1"/>
</dbReference>
<dbReference type="GO" id="GO:0046872">
    <property type="term" value="F:metal ion binding"/>
    <property type="evidence" value="ECO:0007669"/>
    <property type="project" value="UniProtKB-KW"/>
</dbReference>
<gene>
    <name evidence="23" type="ORF">MNBD_GAMMA25-1082</name>
</gene>
<keyword evidence="15 23" id="KW-0456">Lyase</keyword>
<name>A0A3B1B2K0_9ZZZZ</name>
<comment type="catalytic activity">
    <reaction evidence="1">
        <text>(6R)-NADHX = (6S)-NADHX</text>
        <dbReference type="Rhea" id="RHEA:32215"/>
        <dbReference type="ChEBI" id="CHEBI:64074"/>
        <dbReference type="ChEBI" id="CHEBI:64075"/>
        <dbReference type="EC" id="5.1.99.6"/>
    </reaction>
</comment>
<comment type="cofactor">
    <cofactor evidence="3">
        <name>K(+)</name>
        <dbReference type="ChEBI" id="CHEBI:29103"/>
    </cofactor>
</comment>
<dbReference type="NCBIfam" id="TIGR00196">
    <property type="entry name" value="yjeF_cterm"/>
    <property type="match status" value="1"/>
</dbReference>
<evidence type="ECO:0000256" key="11">
    <source>
        <dbReference type="ARBA" id="ARBA00022857"/>
    </source>
</evidence>
<evidence type="ECO:0000256" key="1">
    <source>
        <dbReference type="ARBA" id="ARBA00000013"/>
    </source>
</evidence>
<dbReference type="SUPFAM" id="SSF64153">
    <property type="entry name" value="YjeF N-terminal domain-like"/>
    <property type="match status" value="1"/>
</dbReference>
<keyword evidence="11" id="KW-0521">NADP</keyword>
<accession>A0A3B1B2K0</accession>
<evidence type="ECO:0000256" key="10">
    <source>
        <dbReference type="ARBA" id="ARBA00022840"/>
    </source>
</evidence>
<dbReference type="Pfam" id="PF01256">
    <property type="entry name" value="Carb_kinase"/>
    <property type="match status" value="1"/>
</dbReference>
<evidence type="ECO:0000259" key="21">
    <source>
        <dbReference type="PROSITE" id="PS51383"/>
    </source>
</evidence>
<dbReference type="InterPro" id="IPR029056">
    <property type="entry name" value="Ribokinase-like"/>
</dbReference>
<evidence type="ECO:0000256" key="12">
    <source>
        <dbReference type="ARBA" id="ARBA00022958"/>
    </source>
</evidence>
<dbReference type="Pfam" id="PF03853">
    <property type="entry name" value="YjeF_N"/>
    <property type="match status" value="1"/>
</dbReference>
<evidence type="ECO:0000256" key="2">
    <source>
        <dbReference type="ARBA" id="ARBA00000909"/>
    </source>
</evidence>
<evidence type="ECO:0000256" key="18">
    <source>
        <dbReference type="ARBA" id="ARBA00032624"/>
    </source>
</evidence>
<reference evidence="23" key="1">
    <citation type="submission" date="2018-06" db="EMBL/GenBank/DDBJ databases">
        <authorList>
            <person name="Zhirakovskaya E."/>
        </authorList>
    </citation>
    <scope>NUCLEOTIDE SEQUENCE</scope>
</reference>
<evidence type="ECO:0000256" key="4">
    <source>
        <dbReference type="ARBA" id="ARBA00006001"/>
    </source>
</evidence>
<keyword evidence="10" id="KW-0067">ATP-binding</keyword>
<keyword evidence="12" id="KW-0630">Potassium</keyword>
<dbReference type="InterPro" id="IPR036652">
    <property type="entry name" value="YjeF_N_dom_sf"/>
</dbReference>
<dbReference type="InterPro" id="IPR000631">
    <property type="entry name" value="CARKD"/>
</dbReference>
<feature type="domain" description="YjeF N-terminal" evidence="22">
    <location>
        <begin position="14"/>
        <end position="216"/>
    </location>
</feature>
<dbReference type="PANTHER" id="PTHR12592:SF0">
    <property type="entry name" value="ATP-DEPENDENT (S)-NAD(P)H-HYDRATE DEHYDRATASE"/>
    <property type="match status" value="1"/>
</dbReference>
<dbReference type="GO" id="GO:0052855">
    <property type="term" value="F:ADP-dependent NAD(P)H-hydrate dehydratase activity"/>
    <property type="evidence" value="ECO:0007669"/>
    <property type="project" value="UniProtKB-EC"/>
</dbReference>
<dbReference type="GO" id="GO:0005524">
    <property type="term" value="F:ATP binding"/>
    <property type="evidence" value="ECO:0007669"/>
    <property type="project" value="UniProtKB-KW"/>
</dbReference>
<keyword evidence="13" id="KW-0520">NAD</keyword>
<comment type="similarity">
    <text evidence="4">In the N-terminal section; belongs to the NnrE/AIBP family.</text>
</comment>
<dbReference type="PROSITE" id="PS51385">
    <property type="entry name" value="YJEF_N"/>
    <property type="match status" value="1"/>
</dbReference>
<comment type="similarity">
    <text evidence="5">In the C-terminal section; belongs to the NnrD/CARKD family.</text>
</comment>
<sequence length="504" mass="52754">MNSLPYLLYTAAQTRELDRFVIDKHDLSSNILLERAGEAGYALMNLRWPKIQRIAVFCGIGNNGGDGFVLARLAHEAGIETRVYQVGDRDKLQGDALAAMQRLQGAGVTPVVFCEQSLQEVELIVDGLLGTGIQGEVRADFRKAIEAINATIAPVLALDLPSGLNADTGVSCGIAVQAAATISFIGLKQGLMTGAGVQLCGELHFSDLNVPREIYLQQKPSARRLDYARLKKHLPPRRRDAHKGDAGHLLVIGGDHGMSGAVRLAGEAALRAGAGLVSIATRTTHAALITNARPELMCHGIEQAEELEALLSRANAIIIGPGLGQTDWAKDMLNSVVAAGKPLLLDADALNLIADGALPEVMLRGAKRILTPHPGEAARLLGQDVGQIQMDRFAAVTALLNKYAGVCVLKGAGTLVASEAGVGLCNAGNPGMASGGMGDVLSGIIGALMAQKLEPVDAVQLGVCVHAQAADLAVRTIGERGLIASDLMPAIRRLANPDLLSAVN</sequence>
<dbReference type="InterPro" id="IPR004443">
    <property type="entry name" value="YjeF_N_dom"/>
</dbReference>
<comment type="catalytic activity">
    <reaction evidence="19">
        <text>(6S)-NADHX + ADP = AMP + phosphate + NADH + H(+)</text>
        <dbReference type="Rhea" id="RHEA:32223"/>
        <dbReference type="ChEBI" id="CHEBI:15378"/>
        <dbReference type="ChEBI" id="CHEBI:43474"/>
        <dbReference type="ChEBI" id="CHEBI:57945"/>
        <dbReference type="ChEBI" id="CHEBI:64074"/>
        <dbReference type="ChEBI" id="CHEBI:456215"/>
        <dbReference type="ChEBI" id="CHEBI:456216"/>
        <dbReference type="EC" id="4.2.1.136"/>
    </reaction>
</comment>
<dbReference type="PROSITE" id="PS51383">
    <property type="entry name" value="YJEF_C_3"/>
    <property type="match status" value="1"/>
</dbReference>
<keyword evidence="14 23" id="KW-0413">Isomerase</keyword>
<dbReference type="HAMAP" id="MF_01966">
    <property type="entry name" value="NADHX_epimerase"/>
    <property type="match status" value="1"/>
</dbReference>
<dbReference type="NCBIfam" id="TIGR00197">
    <property type="entry name" value="yjeF_nterm"/>
    <property type="match status" value="1"/>
</dbReference>
<evidence type="ECO:0000256" key="17">
    <source>
        <dbReference type="ARBA" id="ARBA00025153"/>
    </source>
</evidence>
<organism evidence="23">
    <name type="scientific">hydrothermal vent metagenome</name>
    <dbReference type="NCBI Taxonomy" id="652676"/>
    <lineage>
        <taxon>unclassified sequences</taxon>
        <taxon>metagenomes</taxon>
        <taxon>ecological metagenomes</taxon>
    </lineage>
</organism>
<dbReference type="PROSITE" id="PS01050">
    <property type="entry name" value="YJEF_C_2"/>
    <property type="match status" value="1"/>
</dbReference>
<evidence type="ECO:0000256" key="19">
    <source>
        <dbReference type="ARBA" id="ARBA00048238"/>
    </source>
</evidence>
<evidence type="ECO:0000256" key="14">
    <source>
        <dbReference type="ARBA" id="ARBA00023235"/>
    </source>
</evidence>
<evidence type="ECO:0000256" key="13">
    <source>
        <dbReference type="ARBA" id="ARBA00023027"/>
    </source>
</evidence>
<evidence type="ECO:0000256" key="6">
    <source>
        <dbReference type="ARBA" id="ARBA00012228"/>
    </source>
</evidence>
<evidence type="ECO:0000256" key="15">
    <source>
        <dbReference type="ARBA" id="ARBA00023239"/>
    </source>
</evidence>
<evidence type="ECO:0000256" key="3">
    <source>
        <dbReference type="ARBA" id="ARBA00001958"/>
    </source>
</evidence>
<dbReference type="InterPro" id="IPR030677">
    <property type="entry name" value="Nnr"/>
</dbReference>
<comment type="function">
    <text evidence="17">Bifunctional enzyme that catalyzes the epimerization of the S- and R-forms of NAD(P)HX and the dehydration of the S-form of NAD(P)HX at the expense of ADP, which is converted to AMP. This allows the repair of both epimers of NAD(P)HX, a damaged form of NAD(P)H that is a result of enzymatic or heat-dependent hydration.</text>
</comment>
<evidence type="ECO:0000256" key="8">
    <source>
        <dbReference type="ARBA" id="ARBA00022723"/>
    </source>
</evidence>
<dbReference type="EC" id="5.1.99.6" evidence="6"/>
<evidence type="ECO:0000256" key="7">
    <source>
        <dbReference type="ARBA" id="ARBA00013129"/>
    </source>
</evidence>
<evidence type="ECO:0000259" key="22">
    <source>
        <dbReference type="PROSITE" id="PS51385"/>
    </source>
</evidence>
<dbReference type="Gene3D" id="3.40.1190.20">
    <property type="match status" value="1"/>
</dbReference>
<keyword evidence="16" id="KW-0511">Multifunctional enzyme</keyword>
<evidence type="ECO:0000313" key="23">
    <source>
        <dbReference type="EMBL" id="VAX05668.1"/>
    </source>
</evidence>
<proteinExistence type="inferred from homology"/>
<dbReference type="Gene3D" id="3.40.50.10260">
    <property type="entry name" value="YjeF N-terminal domain"/>
    <property type="match status" value="1"/>
</dbReference>
<dbReference type="InterPro" id="IPR017953">
    <property type="entry name" value="Carbohydrate_kinase_pred_CS"/>
</dbReference>
<keyword evidence="9" id="KW-0547">Nucleotide-binding</keyword>
<dbReference type="PANTHER" id="PTHR12592">
    <property type="entry name" value="ATP-DEPENDENT (S)-NAD(P)H-HYDRATE DEHYDRATASE FAMILY MEMBER"/>
    <property type="match status" value="1"/>
</dbReference>
<dbReference type="PIRSF" id="PIRSF017184">
    <property type="entry name" value="Nnr"/>
    <property type="match status" value="1"/>
</dbReference>
<comment type="catalytic activity">
    <reaction evidence="20">
        <text>(6S)-NADPHX + ADP = AMP + phosphate + NADPH + H(+)</text>
        <dbReference type="Rhea" id="RHEA:32235"/>
        <dbReference type="ChEBI" id="CHEBI:15378"/>
        <dbReference type="ChEBI" id="CHEBI:43474"/>
        <dbReference type="ChEBI" id="CHEBI:57783"/>
        <dbReference type="ChEBI" id="CHEBI:64076"/>
        <dbReference type="ChEBI" id="CHEBI:456215"/>
        <dbReference type="ChEBI" id="CHEBI:456216"/>
        <dbReference type="EC" id="4.2.1.136"/>
    </reaction>
</comment>
<protein>
    <recommendedName>
        <fullName evidence="18">Nicotinamide nucleotide repair protein</fullName>
        <ecNumber evidence="7">4.2.1.136</ecNumber>
        <ecNumber evidence="6">5.1.99.6</ecNumber>
    </recommendedName>
</protein>
<feature type="domain" description="YjeF C-terminal" evidence="21">
    <location>
        <begin position="226"/>
        <end position="498"/>
    </location>
</feature>
<evidence type="ECO:0000256" key="16">
    <source>
        <dbReference type="ARBA" id="ARBA00023268"/>
    </source>
</evidence>
<dbReference type="AlphaFoldDB" id="A0A3B1B2K0"/>
<evidence type="ECO:0000256" key="5">
    <source>
        <dbReference type="ARBA" id="ARBA00009524"/>
    </source>
</evidence>
<dbReference type="EC" id="4.2.1.136" evidence="7"/>
<dbReference type="CDD" id="cd01171">
    <property type="entry name" value="YXKO-related"/>
    <property type="match status" value="1"/>
</dbReference>
<dbReference type="SUPFAM" id="SSF53613">
    <property type="entry name" value="Ribokinase-like"/>
    <property type="match status" value="1"/>
</dbReference>
<dbReference type="GO" id="GO:0052856">
    <property type="term" value="F:NAD(P)HX epimerase activity"/>
    <property type="evidence" value="ECO:0007669"/>
    <property type="project" value="UniProtKB-EC"/>
</dbReference>
<dbReference type="EMBL" id="UOFY01000003">
    <property type="protein sequence ID" value="VAX05668.1"/>
    <property type="molecule type" value="Genomic_DNA"/>
</dbReference>
<comment type="catalytic activity">
    <reaction evidence="2">
        <text>(6R)-NADPHX = (6S)-NADPHX</text>
        <dbReference type="Rhea" id="RHEA:32227"/>
        <dbReference type="ChEBI" id="CHEBI:64076"/>
        <dbReference type="ChEBI" id="CHEBI:64077"/>
        <dbReference type="EC" id="5.1.99.6"/>
    </reaction>
</comment>
<keyword evidence="8" id="KW-0479">Metal-binding</keyword>
<evidence type="ECO:0000256" key="9">
    <source>
        <dbReference type="ARBA" id="ARBA00022741"/>
    </source>
</evidence>